<gene>
    <name evidence="5" type="primary">20344073</name>
    <name evidence="4" type="ORF">GGTG_03615</name>
</gene>
<dbReference type="InterPro" id="IPR012338">
    <property type="entry name" value="Beta-lactam/transpept-like"/>
</dbReference>
<evidence type="ECO:0000313" key="4">
    <source>
        <dbReference type="EMBL" id="EJT78515.1"/>
    </source>
</evidence>
<keyword evidence="1" id="KW-0732">Signal</keyword>
<feature type="signal peptide" evidence="1">
    <location>
        <begin position="1"/>
        <end position="26"/>
    </location>
</feature>
<dbReference type="SUPFAM" id="SSF56601">
    <property type="entry name" value="beta-lactamase/transpeptidase-like"/>
    <property type="match status" value="1"/>
</dbReference>
<dbReference type="Pfam" id="PF00144">
    <property type="entry name" value="Beta-lactamase"/>
    <property type="match status" value="1"/>
</dbReference>
<evidence type="ECO:0000259" key="2">
    <source>
        <dbReference type="Pfam" id="PF00144"/>
    </source>
</evidence>
<feature type="domain" description="Beta-lactamase-related" evidence="2">
    <location>
        <begin position="108"/>
        <end position="423"/>
    </location>
</feature>
<feature type="domain" description="Beta-lactamase-like ARB-00930-like C-terminal" evidence="3">
    <location>
        <begin position="448"/>
        <end position="596"/>
    </location>
</feature>
<dbReference type="HOGENOM" id="CLU_019706_0_0_1"/>
<dbReference type="Pfam" id="PF26335">
    <property type="entry name" value="ARB_00930_C"/>
    <property type="match status" value="1"/>
</dbReference>
<dbReference type="VEuPathDB" id="FungiDB:GGTG_03615"/>
<dbReference type="STRING" id="644352.J3NQQ9"/>
<sequence length="597" mass="63749">MVWSTATTAFLAGTPLAALLLGLASGAPLNCPIHGPAYPKPRRLAEWPTMQAAFQTLNDKFSEQAAGSGGTDTSFSVELWAADDPSDKASFSFHHTARNMANINSTGVKKVDGDTVYRIGSLTKIYTIFTWLVEAGDRHWRQPIIELVPELAEIAASNGDRVETDPVMTVNWKEITVGDLAGQLAGLVRDYALVGEVTQQFNNGTREALGFPPLPPGDIPPCGAYILCSRKQFFAGMRKLPPQYGPSAATVYSDSAFQILAYALEGITGKPYKDMLKSSVLQPLGLNRTYLFKPDDAVGIIPANASNAGSTNWAYSIGESAPTGNMYSSPSDLSRTGRAILSSKLMSRATTSRWLKPASMTSELVAAVGYPWGVRRIDMSRSPNYKRVTDAFNKAGRIGSYAALLAMLPDFDAGFSVMLAGNSLVGNPTFNWADTMGGVLIPALERTAREQAQATYGGRYAAVGGGINSSLEIRTSLDRLGLGVYGWVSNGTNMQTAALFVQNGAAPSNPSIRLYPSGLESPRPGGGRKVAFKAVFEDLSGQATNLMFTTDCGTWVSATSVVVGDIPLDQFAFNLDADGKVESVEPMALRIELAKEA</sequence>
<dbReference type="InterPro" id="IPR001466">
    <property type="entry name" value="Beta-lactam-related"/>
</dbReference>
<accession>J3NQQ9</accession>
<dbReference type="EnsemblFungi" id="EJT78515">
    <property type="protein sequence ID" value="EJT78515"/>
    <property type="gene ID" value="GGTG_03615"/>
</dbReference>
<dbReference type="AlphaFoldDB" id="J3NQQ9"/>
<dbReference type="InterPro" id="IPR058664">
    <property type="entry name" value="ARB_00930-like_C"/>
</dbReference>
<protein>
    <submittedName>
        <fullName evidence="4">Beta-lactamase</fullName>
    </submittedName>
</protein>
<dbReference type="PANTHER" id="PTHR22935">
    <property type="entry name" value="PENICILLIN-BINDING PROTEIN"/>
    <property type="match status" value="1"/>
</dbReference>
<name>J3NQQ9_GAET3</name>
<organism evidence="4">
    <name type="scientific">Gaeumannomyces tritici (strain R3-111a-1)</name>
    <name type="common">Wheat and barley take-all root rot fungus</name>
    <name type="synonym">Gaeumannomyces graminis var. tritici</name>
    <dbReference type="NCBI Taxonomy" id="644352"/>
    <lineage>
        <taxon>Eukaryota</taxon>
        <taxon>Fungi</taxon>
        <taxon>Dikarya</taxon>
        <taxon>Ascomycota</taxon>
        <taxon>Pezizomycotina</taxon>
        <taxon>Sordariomycetes</taxon>
        <taxon>Sordariomycetidae</taxon>
        <taxon>Magnaporthales</taxon>
        <taxon>Magnaporthaceae</taxon>
        <taxon>Gaeumannomyces</taxon>
    </lineage>
</organism>
<keyword evidence="6" id="KW-1185">Reference proteome</keyword>
<reference evidence="6" key="1">
    <citation type="submission" date="2010-07" db="EMBL/GenBank/DDBJ databases">
        <title>The genome sequence of Gaeumannomyces graminis var. tritici strain R3-111a-1.</title>
        <authorList>
            <consortium name="The Broad Institute Genome Sequencing Platform"/>
            <person name="Ma L.-J."/>
            <person name="Dead R."/>
            <person name="Young S."/>
            <person name="Zeng Q."/>
            <person name="Koehrsen M."/>
            <person name="Alvarado L."/>
            <person name="Berlin A."/>
            <person name="Chapman S.B."/>
            <person name="Chen Z."/>
            <person name="Freedman E."/>
            <person name="Gellesch M."/>
            <person name="Goldberg J."/>
            <person name="Griggs A."/>
            <person name="Gujja S."/>
            <person name="Heilman E.R."/>
            <person name="Heiman D."/>
            <person name="Hepburn T."/>
            <person name="Howarth C."/>
            <person name="Jen D."/>
            <person name="Larson L."/>
            <person name="Mehta T."/>
            <person name="Neiman D."/>
            <person name="Pearson M."/>
            <person name="Roberts A."/>
            <person name="Saif S."/>
            <person name="Shea T."/>
            <person name="Shenoy N."/>
            <person name="Sisk P."/>
            <person name="Stolte C."/>
            <person name="Sykes S."/>
            <person name="Walk T."/>
            <person name="White J."/>
            <person name="Yandava C."/>
            <person name="Haas B."/>
            <person name="Nusbaum C."/>
            <person name="Birren B."/>
        </authorList>
    </citation>
    <scope>NUCLEOTIDE SEQUENCE [LARGE SCALE GENOMIC DNA]</scope>
    <source>
        <strain evidence="6">R3-111a-1</strain>
    </source>
</reference>
<reference evidence="4" key="2">
    <citation type="submission" date="2010-07" db="EMBL/GenBank/DDBJ databases">
        <authorList>
            <consortium name="The Broad Institute Genome Sequencing Platform"/>
            <consortium name="Broad Institute Genome Sequencing Center for Infectious Disease"/>
            <person name="Ma L.-J."/>
            <person name="Dead R."/>
            <person name="Young S."/>
            <person name="Zeng Q."/>
            <person name="Koehrsen M."/>
            <person name="Alvarado L."/>
            <person name="Berlin A."/>
            <person name="Chapman S.B."/>
            <person name="Chen Z."/>
            <person name="Freedman E."/>
            <person name="Gellesch M."/>
            <person name="Goldberg J."/>
            <person name="Griggs A."/>
            <person name="Gujja S."/>
            <person name="Heilman E.R."/>
            <person name="Heiman D."/>
            <person name="Hepburn T."/>
            <person name="Howarth C."/>
            <person name="Jen D."/>
            <person name="Larson L."/>
            <person name="Mehta T."/>
            <person name="Neiman D."/>
            <person name="Pearson M."/>
            <person name="Roberts A."/>
            <person name="Saif S."/>
            <person name="Shea T."/>
            <person name="Shenoy N."/>
            <person name="Sisk P."/>
            <person name="Stolte C."/>
            <person name="Sykes S."/>
            <person name="Walk T."/>
            <person name="White J."/>
            <person name="Yandava C."/>
            <person name="Haas B."/>
            <person name="Nusbaum C."/>
            <person name="Birren B."/>
        </authorList>
    </citation>
    <scope>NUCLEOTIDE SEQUENCE</scope>
    <source>
        <strain evidence="4">R3-111a-1</strain>
    </source>
</reference>
<dbReference type="Gene3D" id="3.40.710.10">
    <property type="entry name" value="DD-peptidase/beta-lactamase superfamily"/>
    <property type="match status" value="1"/>
</dbReference>
<proteinExistence type="predicted"/>
<evidence type="ECO:0000313" key="5">
    <source>
        <dbReference type="EnsemblFungi" id="EJT78515"/>
    </source>
</evidence>
<evidence type="ECO:0000313" key="6">
    <source>
        <dbReference type="Proteomes" id="UP000006039"/>
    </source>
</evidence>
<reference evidence="5" key="5">
    <citation type="submission" date="2018-04" db="UniProtKB">
        <authorList>
            <consortium name="EnsemblFungi"/>
        </authorList>
    </citation>
    <scope>IDENTIFICATION</scope>
    <source>
        <strain evidence="5">R3-111a-1</strain>
    </source>
</reference>
<reference evidence="5" key="4">
    <citation type="journal article" date="2015" name="G3 (Bethesda)">
        <title>Genome sequences of three phytopathogenic species of the Magnaporthaceae family of fungi.</title>
        <authorList>
            <person name="Okagaki L.H."/>
            <person name="Nunes C.C."/>
            <person name="Sailsbery J."/>
            <person name="Clay B."/>
            <person name="Brown D."/>
            <person name="John T."/>
            <person name="Oh Y."/>
            <person name="Young N."/>
            <person name="Fitzgerald M."/>
            <person name="Haas B.J."/>
            <person name="Zeng Q."/>
            <person name="Young S."/>
            <person name="Adiconis X."/>
            <person name="Fan L."/>
            <person name="Levin J.Z."/>
            <person name="Mitchell T.K."/>
            <person name="Okubara P.A."/>
            <person name="Farman M.L."/>
            <person name="Kohn L.M."/>
            <person name="Birren B."/>
            <person name="Ma L.-J."/>
            <person name="Dean R.A."/>
        </authorList>
    </citation>
    <scope>NUCLEOTIDE SEQUENCE</scope>
    <source>
        <strain evidence="5">R3-111a-1</strain>
    </source>
</reference>
<reference evidence="4" key="3">
    <citation type="submission" date="2010-09" db="EMBL/GenBank/DDBJ databases">
        <title>Annotation of Gaeumannomyces graminis var. tritici R3-111a-1.</title>
        <authorList>
            <consortium name="The Broad Institute Genome Sequencing Platform"/>
            <person name="Ma L.-J."/>
            <person name="Dead R."/>
            <person name="Young S.K."/>
            <person name="Zeng Q."/>
            <person name="Gargeya S."/>
            <person name="Fitzgerald M."/>
            <person name="Haas B."/>
            <person name="Abouelleil A."/>
            <person name="Alvarado L."/>
            <person name="Arachchi H.M."/>
            <person name="Berlin A."/>
            <person name="Brown A."/>
            <person name="Chapman S.B."/>
            <person name="Chen Z."/>
            <person name="Dunbar C."/>
            <person name="Freedman E."/>
            <person name="Gearin G."/>
            <person name="Gellesch M."/>
            <person name="Goldberg J."/>
            <person name="Griggs A."/>
            <person name="Gujja S."/>
            <person name="Heiman D."/>
            <person name="Howarth C."/>
            <person name="Larson L."/>
            <person name="Lui A."/>
            <person name="MacDonald P.J.P."/>
            <person name="Mehta T."/>
            <person name="Montmayeur A."/>
            <person name="Murphy C."/>
            <person name="Neiman D."/>
            <person name="Pearson M."/>
            <person name="Priest M."/>
            <person name="Roberts A."/>
            <person name="Saif S."/>
            <person name="Shea T."/>
            <person name="Shenoy N."/>
            <person name="Sisk P."/>
            <person name="Stolte C."/>
            <person name="Sykes S."/>
            <person name="Yandava C."/>
            <person name="Wortman J."/>
            <person name="Nusbaum C."/>
            <person name="Birren B."/>
        </authorList>
    </citation>
    <scope>NUCLEOTIDE SEQUENCE</scope>
    <source>
        <strain evidence="4">R3-111a-1</strain>
    </source>
</reference>
<dbReference type="EMBL" id="GL385396">
    <property type="protein sequence ID" value="EJT78515.1"/>
    <property type="molecule type" value="Genomic_DNA"/>
</dbReference>
<evidence type="ECO:0000259" key="3">
    <source>
        <dbReference type="Pfam" id="PF26335"/>
    </source>
</evidence>
<dbReference type="eggNOG" id="ENOG502SIYF">
    <property type="taxonomic scope" value="Eukaryota"/>
</dbReference>
<feature type="chain" id="PRO_5015094337" evidence="1">
    <location>
        <begin position="27"/>
        <end position="597"/>
    </location>
</feature>
<dbReference type="PANTHER" id="PTHR22935:SF97">
    <property type="entry name" value="BETA-LACTAMASE-RELATED DOMAIN-CONTAINING PROTEIN"/>
    <property type="match status" value="1"/>
</dbReference>
<dbReference type="InterPro" id="IPR051478">
    <property type="entry name" value="Beta-lactamase-like_AB/R"/>
</dbReference>
<dbReference type="GeneID" id="20344073"/>
<evidence type="ECO:0000256" key="1">
    <source>
        <dbReference type="SAM" id="SignalP"/>
    </source>
</evidence>
<dbReference type="RefSeq" id="XP_009219660.1">
    <property type="nucleotide sequence ID" value="XM_009221396.1"/>
</dbReference>
<dbReference type="Proteomes" id="UP000006039">
    <property type="component" value="Unassembled WGS sequence"/>
</dbReference>
<dbReference type="OrthoDB" id="10250282at2759"/>